<dbReference type="GO" id="GO:0003796">
    <property type="term" value="F:lysozyme activity"/>
    <property type="evidence" value="ECO:0007669"/>
    <property type="project" value="InterPro"/>
</dbReference>
<comment type="caution">
    <text evidence="10">The sequence shown here is derived from an EMBL/GenBank/DDBJ whole genome shotgun (WGS) entry which is preliminary data.</text>
</comment>
<dbReference type="Proteomes" id="UP000322234">
    <property type="component" value="Unassembled WGS sequence"/>
</dbReference>
<organism evidence="10 11">
    <name type="scientific">Bos mutus</name>
    <name type="common">wild yak</name>
    <dbReference type="NCBI Taxonomy" id="72004"/>
    <lineage>
        <taxon>Eukaryota</taxon>
        <taxon>Metazoa</taxon>
        <taxon>Chordata</taxon>
        <taxon>Craniata</taxon>
        <taxon>Vertebrata</taxon>
        <taxon>Euteleostomi</taxon>
        <taxon>Mammalia</taxon>
        <taxon>Eutheria</taxon>
        <taxon>Laurasiatheria</taxon>
        <taxon>Artiodactyla</taxon>
        <taxon>Ruminantia</taxon>
        <taxon>Pecora</taxon>
        <taxon>Bovidae</taxon>
        <taxon>Bovinae</taxon>
        <taxon>Bos</taxon>
    </lineage>
</organism>
<reference evidence="10" key="1">
    <citation type="submission" date="2019-10" db="EMBL/GenBank/DDBJ databases">
        <title>The sequence and de novo assembly of the wild yak genome.</title>
        <authorList>
            <person name="Liu Y."/>
        </authorList>
    </citation>
    <scope>NUCLEOTIDE SEQUENCE [LARGE SCALE GENOMIC DNA]</scope>
    <source>
        <strain evidence="10">WY2019</strain>
    </source>
</reference>
<dbReference type="CDD" id="cd01021">
    <property type="entry name" value="GEWL"/>
    <property type="match status" value="1"/>
</dbReference>
<keyword evidence="11" id="KW-1185">Reference proteome</keyword>
<dbReference type="SUPFAM" id="SSF53955">
    <property type="entry name" value="Lysozyme-like"/>
    <property type="match status" value="1"/>
</dbReference>
<proteinExistence type="inferred from homology"/>
<dbReference type="EMBL" id="VBQZ03000061">
    <property type="protein sequence ID" value="MXQ90153.1"/>
    <property type="molecule type" value="Genomic_DNA"/>
</dbReference>
<dbReference type="PRINTS" id="PR00749">
    <property type="entry name" value="LYSOZYMEG"/>
</dbReference>
<evidence type="ECO:0000256" key="3">
    <source>
        <dbReference type="ARBA" id="ARBA00022525"/>
    </source>
</evidence>
<comment type="subcellular location">
    <subcellularLocation>
        <location evidence="1">Secreted</location>
    </subcellularLocation>
</comment>
<evidence type="ECO:0000313" key="10">
    <source>
        <dbReference type="EMBL" id="MXQ90153.1"/>
    </source>
</evidence>
<dbReference type="InterPro" id="IPR002152">
    <property type="entry name" value="Glyco_hydro_23"/>
</dbReference>
<keyword evidence="5" id="KW-0378">Hydrolase</keyword>
<dbReference type="GO" id="GO:0009253">
    <property type="term" value="P:peptidoglycan catabolic process"/>
    <property type="evidence" value="ECO:0007669"/>
    <property type="project" value="InterPro"/>
</dbReference>
<dbReference type="FunFam" id="1.10.530.10:FF:000018">
    <property type="entry name" value="Lysozyme g-like 2"/>
    <property type="match status" value="1"/>
</dbReference>
<name>A0A6B0RRZ1_9CETA</name>
<protein>
    <recommendedName>
        <fullName evidence="9">Lysozyme g-like protein 2</fullName>
    </recommendedName>
</protein>
<accession>A0A6B0RRZ1</accession>
<evidence type="ECO:0000256" key="7">
    <source>
        <dbReference type="ARBA" id="ARBA00023295"/>
    </source>
</evidence>
<dbReference type="PANTHER" id="PTHR31698:SF4">
    <property type="entry name" value="LYSOZYME G-LIKE PROTEIN 2"/>
    <property type="match status" value="1"/>
</dbReference>
<dbReference type="GO" id="GO:0005576">
    <property type="term" value="C:extracellular region"/>
    <property type="evidence" value="ECO:0007669"/>
    <property type="project" value="UniProtKB-SubCell"/>
</dbReference>
<keyword evidence="7" id="KW-0326">Glycosidase</keyword>
<dbReference type="Gene3D" id="1.10.530.10">
    <property type="match status" value="1"/>
</dbReference>
<keyword evidence="6" id="KW-1015">Disulfide bond</keyword>
<dbReference type="PANTHER" id="PTHR31698">
    <property type="entry name" value="LYSOZYME G FAMILY MEMBER"/>
    <property type="match status" value="1"/>
</dbReference>
<keyword evidence="4" id="KW-0732">Signal</keyword>
<evidence type="ECO:0000256" key="2">
    <source>
        <dbReference type="ARBA" id="ARBA00008902"/>
    </source>
</evidence>
<dbReference type="AlphaFoldDB" id="A0A6B0RRZ1"/>
<evidence type="ECO:0000256" key="9">
    <source>
        <dbReference type="ARBA" id="ARBA00069673"/>
    </source>
</evidence>
<evidence type="ECO:0000256" key="1">
    <source>
        <dbReference type="ARBA" id="ARBA00004613"/>
    </source>
</evidence>
<evidence type="ECO:0000256" key="8">
    <source>
        <dbReference type="ARBA" id="ARBA00054346"/>
    </source>
</evidence>
<evidence type="ECO:0000256" key="5">
    <source>
        <dbReference type="ARBA" id="ARBA00022801"/>
    </source>
</evidence>
<dbReference type="GO" id="GO:0050830">
    <property type="term" value="P:defense response to Gram-positive bacterium"/>
    <property type="evidence" value="ECO:0007669"/>
    <property type="project" value="TreeGrafter"/>
</dbReference>
<sequence>MPSLLRYIIRTVGQKYCLDPAVIAGVLSRQSHGSNVLANVDGAVGYEPPPTMLSFALFGGLFVLIGTSRGSHSFTHTMSPRLHFRLYHGCYGDVMIMETPGIPCDNTRMIACGIRGSEMFAEMDLKALQSYQILIKEIGLRHCVDPALIAAIISRESHGGTILLDGWDHTGLKFGLMQLDKKIHHPVGTWDGKEHLLQAVGILTDSIKAIQKKFPSWSVAQHLKGGLSAFKSGTEAIATSADIQADYVNDVLARAKFYKKRGF</sequence>
<evidence type="ECO:0000256" key="6">
    <source>
        <dbReference type="ARBA" id="ARBA00023157"/>
    </source>
</evidence>
<dbReference type="InterPro" id="IPR023346">
    <property type="entry name" value="Lysozyme-like_dom_sf"/>
</dbReference>
<evidence type="ECO:0000256" key="4">
    <source>
        <dbReference type="ARBA" id="ARBA00022729"/>
    </source>
</evidence>
<comment type="function">
    <text evidence="8">May act as a potent antibacterial protein that may play a role in the innate immunity.</text>
</comment>
<evidence type="ECO:0000313" key="11">
    <source>
        <dbReference type="Proteomes" id="UP000322234"/>
    </source>
</evidence>
<gene>
    <name evidence="10" type="ORF">E5288_WYG017432</name>
</gene>
<keyword evidence="3" id="KW-0964">Secreted</keyword>
<comment type="similarity">
    <text evidence="2">Belongs to the glycosyl hydrolase 23 family.</text>
</comment>